<sequence>MQNGLILFQSKYGAARRYAGWLAEATGFPLCPAKDVEKSALSGADPVILAGGIYASGVAGIQVLRKNQELLRGKRCAILAVGASPADPATIETVRKLNLKEDLAAVPFFYARGAWDLQKMSFADRTLCKMLQKSVAKKDPASLEPWEQALLEAAGGTADWTDREYLQPLLRWIRQGE</sequence>
<comment type="caution">
    <text evidence="2">The sequence shown here is derived from an EMBL/GenBank/DDBJ whole genome shotgun (WGS) entry which is preliminary data.</text>
</comment>
<dbReference type="InterPro" id="IPR029039">
    <property type="entry name" value="Flavoprotein-like_sf"/>
</dbReference>
<dbReference type="Pfam" id="PF12724">
    <property type="entry name" value="Flavodoxin_5"/>
    <property type="match status" value="1"/>
</dbReference>
<dbReference type="AlphaFoldDB" id="A0A9D1J4N2"/>
<organism evidence="2 3">
    <name type="scientific">Candidatus Faecivivens stercoravium</name>
    <dbReference type="NCBI Taxonomy" id="2840803"/>
    <lineage>
        <taxon>Bacteria</taxon>
        <taxon>Bacillati</taxon>
        <taxon>Bacillota</taxon>
        <taxon>Clostridia</taxon>
        <taxon>Eubacteriales</taxon>
        <taxon>Oscillospiraceae</taxon>
        <taxon>Oscillospiraceae incertae sedis</taxon>
        <taxon>Candidatus Faecivivens</taxon>
    </lineage>
</organism>
<feature type="domain" description="Flavodoxin" evidence="1">
    <location>
        <begin position="5"/>
        <end position="137"/>
    </location>
</feature>
<dbReference type="Proteomes" id="UP000824241">
    <property type="component" value="Unassembled WGS sequence"/>
</dbReference>
<evidence type="ECO:0000313" key="2">
    <source>
        <dbReference type="EMBL" id="HIR60623.1"/>
    </source>
</evidence>
<reference evidence="2" key="2">
    <citation type="journal article" date="2021" name="PeerJ">
        <title>Extensive microbial diversity within the chicken gut microbiome revealed by metagenomics and culture.</title>
        <authorList>
            <person name="Gilroy R."/>
            <person name="Ravi A."/>
            <person name="Getino M."/>
            <person name="Pursley I."/>
            <person name="Horton D.L."/>
            <person name="Alikhan N.F."/>
            <person name="Baker D."/>
            <person name="Gharbi K."/>
            <person name="Hall N."/>
            <person name="Watson M."/>
            <person name="Adriaenssens E.M."/>
            <person name="Foster-Nyarko E."/>
            <person name="Jarju S."/>
            <person name="Secka A."/>
            <person name="Antonio M."/>
            <person name="Oren A."/>
            <person name="Chaudhuri R.R."/>
            <person name="La Ragione R."/>
            <person name="Hildebrand F."/>
            <person name="Pallen M.J."/>
        </authorList>
    </citation>
    <scope>NUCLEOTIDE SEQUENCE</scope>
    <source>
        <strain evidence="2">CHK189-12415</strain>
    </source>
</reference>
<dbReference type="SUPFAM" id="SSF52218">
    <property type="entry name" value="Flavoproteins"/>
    <property type="match status" value="1"/>
</dbReference>
<protein>
    <submittedName>
        <fullName evidence="2">Flavodoxin</fullName>
    </submittedName>
</protein>
<evidence type="ECO:0000259" key="1">
    <source>
        <dbReference type="Pfam" id="PF12724"/>
    </source>
</evidence>
<accession>A0A9D1J4N2</accession>
<gene>
    <name evidence="2" type="ORF">IAB37_03510</name>
</gene>
<name>A0A9D1J4N2_9FIRM</name>
<dbReference type="InterPro" id="IPR026816">
    <property type="entry name" value="Flavodoxin_dom"/>
</dbReference>
<reference evidence="2" key="1">
    <citation type="submission" date="2020-10" db="EMBL/GenBank/DDBJ databases">
        <authorList>
            <person name="Gilroy R."/>
        </authorList>
    </citation>
    <scope>NUCLEOTIDE SEQUENCE</scope>
    <source>
        <strain evidence="2">CHK189-12415</strain>
    </source>
</reference>
<proteinExistence type="predicted"/>
<dbReference type="EMBL" id="DVHA01000113">
    <property type="protein sequence ID" value="HIR60623.1"/>
    <property type="molecule type" value="Genomic_DNA"/>
</dbReference>
<evidence type="ECO:0000313" key="3">
    <source>
        <dbReference type="Proteomes" id="UP000824241"/>
    </source>
</evidence>